<dbReference type="PROSITE" id="PS50893">
    <property type="entry name" value="ABC_TRANSPORTER_2"/>
    <property type="match status" value="2"/>
</dbReference>
<dbReference type="GO" id="GO:0005524">
    <property type="term" value="F:ATP binding"/>
    <property type="evidence" value="ECO:0007669"/>
    <property type="project" value="UniProtKB-KW"/>
</dbReference>
<dbReference type="PANTHER" id="PTHR24223">
    <property type="entry name" value="ATP-BINDING CASSETTE SUB-FAMILY C"/>
    <property type="match status" value="1"/>
</dbReference>
<dbReference type="FunFam" id="1.20.1560.10:FF:000055">
    <property type="entry name" value="ABC multidrug transporter (Eurofung)"/>
    <property type="match status" value="1"/>
</dbReference>
<feature type="transmembrane region" description="Helical" evidence="11">
    <location>
        <begin position="35"/>
        <end position="57"/>
    </location>
</feature>
<feature type="transmembrane region" description="Helical" evidence="11">
    <location>
        <begin position="490"/>
        <end position="516"/>
    </location>
</feature>
<feature type="transmembrane region" description="Helical" evidence="11">
    <location>
        <begin position="1009"/>
        <end position="1040"/>
    </location>
</feature>
<feature type="transmembrane region" description="Helical" evidence="11">
    <location>
        <begin position="272"/>
        <end position="292"/>
    </location>
</feature>
<reference evidence="14" key="1">
    <citation type="journal article" date="2020" name="bioRxiv">
        <title>Whole genome comparisons of ergot fungi reveals the divergence and evolution of species within the genus Claviceps are the result of varying mechanisms driving genome evolution and host range expansion.</title>
        <authorList>
            <person name="Wyka S.A."/>
            <person name="Mondo S.J."/>
            <person name="Liu M."/>
            <person name="Dettman J."/>
            <person name="Nalam V."/>
            <person name="Broders K.D."/>
        </authorList>
    </citation>
    <scope>NUCLEOTIDE SEQUENCE</scope>
    <source>
        <strain evidence="14">CCC 1102</strain>
    </source>
</reference>
<dbReference type="InterPro" id="IPR003593">
    <property type="entry name" value="AAA+_ATPase"/>
</dbReference>
<evidence type="ECO:0000313" key="15">
    <source>
        <dbReference type="Proteomes" id="UP000784919"/>
    </source>
</evidence>
<evidence type="ECO:0000256" key="7">
    <source>
        <dbReference type="ARBA" id="ARBA00022989"/>
    </source>
</evidence>
<feature type="domain" description="ABC transporter" evidence="12">
    <location>
        <begin position="1214"/>
        <end position="1456"/>
    </location>
</feature>
<dbReference type="PANTHER" id="PTHR24223:SF399">
    <property type="entry name" value="ABC TRANSPORTER ATNG"/>
    <property type="match status" value="1"/>
</dbReference>
<dbReference type="Pfam" id="PF00664">
    <property type="entry name" value="ABC_membrane"/>
    <property type="match status" value="1"/>
</dbReference>
<dbReference type="InterPro" id="IPR044746">
    <property type="entry name" value="ABCC_6TM_D1"/>
</dbReference>
<feature type="transmembrane region" description="Helical" evidence="11">
    <location>
        <begin position="923"/>
        <end position="945"/>
    </location>
</feature>
<keyword evidence="5" id="KW-0547">Nucleotide-binding</keyword>
<feature type="transmembrane region" description="Helical" evidence="11">
    <location>
        <begin position="312"/>
        <end position="332"/>
    </location>
</feature>
<gene>
    <name evidence="14" type="ORF">E4U56_000113</name>
</gene>
<evidence type="ECO:0000259" key="12">
    <source>
        <dbReference type="PROSITE" id="PS50893"/>
    </source>
</evidence>
<evidence type="ECO:0000259" key="13">
    <source>
        <dbReference type="PROSITE" id="PS50929"/>
    </source>
</evidence>
<evidence type="ECO:0000256" key="4">
    <source>
        <dbReference type="ARBA" id="ARBA00022692"/>
    </source>
</evidence>
<feature type="transmembrane region" description="Helical" evidence="11">
    <location>
        <begin position="159"/>
        <end position="177"/>
    </location>
</feature>
<comment type="caution">
    <text evidence="14">The sequence shown here is derived from an EMBL/GenBank/DDBJ whole genome shotgun (WGS) entry which is preliminary data.</text>
</comment>
<dbReference type="Pfam" id="PF00005">
    <property type="entry name" value="ABC_tran"/>
    <property type="match status" value="2"/>
</dbReference>
<sequence>MEPYSSCGAPDDSSFGPAVASCHRAFDFTLLFEDLVFGIIPSAVFIVCAAPRFYYLCKSPVVVASSQLHRIKLILAAALVIVQCALLAVQTGRVKSSSTSVSISSAALLMVAGLSTCLVSHYEHRRSIRPSGLLIAYMFLTILFDGVKIRTHHSIGNKNLVIILSIDLALRVLLFLAECRNKGNSLLESYSEKSPEQVAGPISRTFFYWLHNLMLRGYKSHLSMEDMGEIDDCLFSTSITKRLSSITSQRINGQLSSRGLSMILLRCLGRKALYPVLPRLALSAFTFSQPFLVNSMLSELSDGNPRDLTAGYGLIGATLLVYTGIAVSNAWYWQQINKSITIVRGALVVLLYDKLLLIQEDPSIEPRAMTLMFSDTQRIMNSLNYLHETWAAVLETAVATWLLYIQTGNASFAMLAVSIASSAVCFSLSKTISKKQQIWLGAVDRRLGPTKKMLSSLKAIQMLSASERTMAALKYLRQAELAISWPFRRLLAVTVVFSYATMTLSPPIVFAVYIGLHPNSEDLQVTKLFTSLTLISLLATPLMHVCQAIPALGAAHGCIKRIQSFLDMEDRRDPRRFSSADSFNHGRHVKEDKNPVYASTDTDDGTVLSLTNVSLGWARDKAQLTGIDLNVKKGSKVAILGRVGCGKTLLFKGLLGEAAQIAGEITVRQNVKFAYCSQSPWLENVSVEMNLKQYAPDLVDLKVFDRLVHDCSLQDLINLQDYQAGTIGSGGVKLSGGQRQRLALARGLALKRDIFLLDDVFSALDRRTRLHIAQNLLQAKESLGHVPTTVIYTTHDKHIASMADEVYVITESGTLERLKMEDMASIEDTNPSMDDEAEKPLPVKHKNEPDSPDDKTAPDDAKKALGDRTVYKTYMQSMGFLNLTFFVLMGMVFALTYKFPDIWIQWWSTAVSSPSNKQSHSTAYWISIYAMLELLPLISLGLWAWHLFHNIVPAVGVSLHDSLLQTVLNAPFPFISSVDTGSMLNRFNQDLMLVDSLLPFDLVNTVSELFVAIIQVVFISVASVQALAALPVVVAVLYMIQRFYLRTSKQLRLLDLEAKAILHTKVSDVSAHAGPSMIRAHGWQSVMRQNFMKKMDASQKPIYLLFSVQRWLQLVLNLVVAGLVVLVAGVAVAVRSKVNVGAIGVAFLNASTLGETLTQFILAWTSLETSLGAIARIALFKRDTPSEQDPPSHIAPSSSSPTAPSSWWPCSGEVIFDNVWASYNPDSAGSGPSPPQDSNDPAWSLRGVSFTIHPGEHVTICGRTGSGKSTALLALLRMVHISMGSVYIDGTDHSHLPLSVLRKGFFVISQDVLEESVPLRKQLDPDDAFSDARIQGVLTQCNLWQRISSEGDGLSSTATDMKLSAGEMQLFCLARTLLDAGSKEGGVLILDEATSSLDRETQRTIDAIVNTEFRNKTVISVSHRLDSSLAGSNRIIVMEEGRVVQDGGASASPVTY</sequence>
<accession>A0A9P7N385</accession>
<dbReference type="CDD" id="cd18580">
    <property type="entry name" value="ABC_6TM_ABCC_D2"/>
    <property type="match status" value="1"/>
</dbReference>
<evidence type="ECO:0000256" key="3">
    <source>
        <dbReference type="ARBA" id="ARBA00022475"/>
    </source>
</evidence>
<dbReference type="CDD" id="cd18579">
    <property type="entry name" value="ABC_6TM_ABCC_D1"/>
    <property type="match status" value="1"/>
</dbReference>
<feature type="transmembrane region" description="Helical" evidence="11">
    <location>
        <begin position="410"/>
        <end position="429"/>
    </location>
</feature>
<evidence type="ECO:0000256" key="10">
    <source>
        <dbReference type="SAM" id="MobiDB-lite"/>
    </source>
</evidence>
<dbReference type="InterPro" id="IPR017871">
    <property type="entry name" value="ABC_transporter-like_CS"/>
</dbReference>
<dbReference type="EMBL" id="SRPS01000001">
    <property type="protein sequence ID" value="KAG5978674.1"/>
    <property type="molecule type" value="Genomic_DNA"/>
</dbReference>
<feature type="domain" description="ABC transmembrane type-1" evidence="13">
    <location>
        <begin position="887"/>
        <end position="1169"/>
    </location>
</feature>
<feature type="transmembrane region" description="Helical" evidence="11">
    <location>
        <begin position="1114"/>
        <end position="1134"/>
    </location>
</feature>
<evidence type="ECO:0000256" key="1">
    <source>
        <dbReference type="ARBA" id="ARBA00004651"/>
    </source>
</evidence>
<keyword evidence="8 11" id="KW-0472">Membrane</keyword>
<feature type="transmembrane region" description="Helical" evidence="11">
    <location>
        <begin position="69"/>
        <end position="89"/>
    </location>
</feature>
<comment type="subcellular location">
    <subcellularLocation>
        <location evidence="1">Cell membrane</location>
        <topology evidence="1">Multi-pass membrane protein</topology>
    </subcellularLocation>
</comment>
<dbReference type="PROSITE" id="PS50929">
    <property type="entry name" value="ABC_TM1F"/>
    <property type="match status" value="2"/>
</dbReference>
<feature type="transmembrane region" description="Helical" evidence="11">
    <location>
        <begin position="385"/>
        <end position="404"/>
    </location>
</feature>
<feature type="domain" description="ABC transporter" evidence="12">
    <location>
        <begin position="608"/>
        <end position="836"/>
    </location>
</feature>
<dbReference type="FunFam" id="1.20.1560.10:FF:000066">
    <property type="entry name" value="ABC multidrug transporter (Eurofung)"/>
    <property type="match status" value="1"/>
</dbReference>
<dbReference type="Gene3D" id="1.20.1560.10">
    <property type="entry name" value="ABC transporter type 1, transmembrane domain"/>
    <property type="match status" value="2"/>
</dbReference>
<dbReference type="Pfam" id="PF24357">
    <property type="entry name" value="TMD0_ABC"/>
    <property type="match status" value="1"/>
</dbReference>
<feature type="compositionally biased region" description="Low complexity" evidence="10">
    <location>
        <begin position="1191"/>
        <end position="1206"/>
    </location>
</feature>
<feature type="transmembrane region" description="Helical" evidence="11">
    <location>
        <begin position="101"/>
        <end position="119"/>
    </location>
</feature>
<keyword evidence="7 11" id="KW-1133">Transmembrane helix</keyword>
<evidence type="ECO:0000256" key="6">
    <source>
        <dbReference type="ARBA" id="ARBA00022840"/>
    </source>
</evidence>
<evidence type="ECO:0000256" key="9">
    <source>
        <dbReference type="ARBA" id="ARBA00023180"/>
    </source>
</evidence>
<dbReference type="SUPFAM" id="SSF52540">
    <property type="entry name" value="P-loop containing nucleoside triphosphate hydrolases"/>
    <property type="match status" value="2"/>
</dbReference>
<name>A0A9P7N385_9HYPO</name>
<feature type="compositionally biased region" description="Basic and acidic residues" evidence="10">
    <location>
        <begin position="838"/>
        <end position="862"/>
    </location>
</feature>
<protein>
    <submittedName>
        <fullName evidence="14">Uncharacterized protein</fullName>
    </submittedName>
</protein>
<feature type="domain" description="ABC transmembrane type-1" evidence="13">
    <location>
        <begin position="280"/>
        <end position="554"/>
    </location>
</feature>
<dbReference type="GO" id="GO:0005886">
    <property type="term" value="C:plasma membrane"/>
    <property type="evidence" value="ECO:0007669"/>
    <property type="project" value="UniProtKB-SubCell"/>
</dbReference>
<feature type="region of interest" description="Disordered" evidence="10">
    <location>
        <begin position="1185"/>
        <end position="1206"/>
    </location>
</feature>
<keyword evidence="2" id="KW-0813">Transport</keyword>
<dbReference type="InterPro" id="IPR027417">
    <property type="entry name" value="P-loop_NTPase"/>
</dbReference>
<dbReference type="InterPro" id="IPR011527">
    <property type="entry name" value="ABC1_TM_dom"/>
</dbReference>
<feature type="transmembrane region" description="Helical" evidence="11">
    <location>
        <begin position="528"/>
        <end position="552"/>
    </location>
</feature>
<dbReference type="InterPro" id="IPR036640">
    <property type="entry name" value="ABC1_TM_sf"/>
</dbReference>
<dbReference type="Proteomes" id="UP000784919">
    <property type="component" value="Unassembled WGS sequence"/>
</dbReference>
<dbReference type="InterPro" id="IPR044726">
    <property type="entry name" value="ABCC_6TM_D2"/>
</dbReference>
<dbReference type="SUPFAM" id="SSF90123">
    <property type="entry name" value="ABC transporter transmembrane region"/>
    <property type="match status" value="2"/>
</dbReference>
<keyword evidence="9" id="KW-0325">Glycoprotein</keyword>
<dbReference type="InterPro" id="IPR056227">
    <property type="entry name" value="TMD0_ABC"/>
</dbReference>
<organism evidence="14 15">
    <name type="scientific">Claviceps arundinis</name>
    <dbReference type="NCBI Taxonomy" id="1623583"/>
    <lineage>
        <taxon>Eukaryota</taxon>
        <taxon>Fungi</taxon>
        <taxon>Dikarya</taxon>
        <taxon>Ascomycota</taxon>
        <taxon>Pezizomycotina</taxon>
        <taxon>Sordariomycetes</taxon>
        <taxon>Hypocreomycetidae</taxon>
        <taxon>Hypocreales</taxon>
        <taxon>Clavicipitaceae</taxon>
        <taxon>Claviceps</taxon>
    </lineage>
</organism>
<evidence type="ECO:0000256" key="5">
    <source>
        <dbReference type="ARBA" id="ARBA00022741"/>
    </source>
</evidence>
<feature type="transmembrane region" description="Helical" evidence="11">
    <location>
        <begin position="878"/>
        <end position="897"/>
    </location>
</feature>
<evidence type="ECO:0000256" key="11">
    <source>
        <dbReference type="SAM" id="Phobius"/>
    </source>
</evidence>
<dbReference type="GO" id="GO:0016887">
    <property type="term" value="F:ATP hydrolysis activity"/>
    <property type="evidence" value="ECO:0007669"/>
    <property type="project" value="InterPro"/>
</dbReference>
<dbReference type="PROSITE" id="PS00211">
    <property type="entry name" value="ABC_TRANSPORTER_1"/>
    <property type="match status" value="2"/>
</dbReference>
<keyword evidence="4 11" id="KW-0812">Transmembrane</keyword>
<evidence type="ECO:0000313" key="14">
    <source>
        <dbReference type="EMBL" id="KAG5978674.1"/>
    </source>
</evidence>
<dbReference type="InterPro" id="IPR003439">
    <property type="entry name" value="ABC_transporter-like_ATP-bd"/>
</dbReference>
<evidence type="ECO:0000256" key="2">
    <source>
        <dbReference type="ARBA" id="ARBA00022448"/>
    </source>
</evidence>
<keyword evidence="6" id="KW-0067">ATP-binding</keyword>
<keyword evidence="3" id="KW-1003">Cell membrane</keyword>
<evidence type="ECO:0000256" key="8">
    <source>
        <dbReference type="ARBA" id="ARBA00023136"/>
    </source>
</evidence>
<proteinExistence type="predicted"/>
<dbReference type="OrthoDB" id="6500128at2759"/>
<feature type="transmembrane region" description="Helical" evidence="11">
    <location>
        <begin position="131"/>
        <end position="147"/>
    </location>
</feature>
<dbReference type="InterPro" id="IPR050173">
    <property type="entry name" value="ABC_transporter_C-like"/>
</dbReference>
<dbReference type="GO" id="GO:0140359">
    <property type="term" value="F:ABC-type transporter activity"/>
    <property type="evidence" value="ECO:0007669"/>
    <property type="project" value="InterPro"/>
</dbReference>
<feature type="region of interest" description="Disordered" evidence="10">
    <location>
        <begin position="820"/>
        <end position="862"/>
    </location>
</feature>
<dbReference type="SMART" id="SM00382">
    <property type="entry name" value="AAA"/>
    <property type="match status" value="2"/>
</dbReference>
<dbReference type="Gene3D" id="3.40.50.300">
    <property type="entry name" value="P-loop containing nucleotide triphosphate hydrolases"/>
    <property type="match status" value="2"/>
</dbReference>